<accession>A0A6J7JEX8</accession>
<evidence type="ECO:0000313" key="2">
    <source>
        <dbReference type="EMBL" id="CAB4941307.1"/>
    </source>
</evidence>
<gene>
    <name evidence="2" type="ORF">UFOPK3773_00873</name>
</gene>
<sequence>MGDLGLEDVGGVCSAVRLAPAASGAPGHNLGLVAGQRRAAVVGHGLVCVVQCLAQPIGQDALGHLLDPSGTGVGGGDASGQNGDGAGD</sequence>
<feature type="compositionally biased region" description="Gly residues" evidence="1">
    <location>
        <begin position="71"/>
        <end position="88"/>
    </location>
</feature>
<dbReference type="AlphaFoldDB" id="A0A6J7JEX8"/>
<reference evidence="2" key="1">
    <citation type="submission" date="2020-05" db="EMBL/GenBank/DDBJ databases">
        <authorList>
            <person name="Chiriac C."/>
            <person name="Salcher M."/>
            <person name="Ghai R."/>
            <person name="Kavagutti S V."/>
        </authorList>
    </citation>
    <scope>NUCLEOTIDE SEQUENCE</scope>
</reference>
<feature type="region of interest" description="Disordered" evidence="1">
    <location>
        <begin position="65"/>
        <end position="88"/>
    </location>
</feature>
<organism evidence="2">
    <name type="scientific">freshwater metagenome</name>
    <dbReference type="NCBI Taxonomy" id="449393"/>
    <lineage>
        <taxon>unclassified sequences</taxon>
        <taxon>metagenomes</taxon>
        <taxon>ecological metagenomes</taxon>
    </lineage>
</organism>
<evidence type="ECO:0000256" key="1">
    <source>
        <dbReference type="SAM" id="MobiDB-lite"/>
    </source>
</evidence>
<protein>
    <submittedName>
        <fullName evidence="2">Unannotated protein</fullName>
    </submittedName>
</protein>
<name>A0A6J7JEX8_9ZZZZ</name>
<dbReference type="EMBL" id="CAFBNF010000078">
    <property type="protein sequence ID" value="CAB4941307.1"/>
    <property type="molecule type" value="Genomic_DNA"/>
</dbReference>
<proteinExistence type="predicted"/>